<dbReference type="FunFam" id="2.60.40.60:FF:000004">
    <property type="entry name" value="Protocadherin 1 gamma 2"/>
    <property type="match status" value="1"/>
</dbReference>
<dbReference type="Pfam" id="PF08266">
    <property type="entry name" value="Cadherin_2"/>
    <property type="match status" value="1"/>
</dbReference>
<dbReference type="Gene3D" id="2.60.40.60">
    <property type="entry name" value="Cadherins"/>
    <property type="match status" value="6"/>
</dbReference>
<dbReference type="FunFam" id="2.60.40.60:FF:000001">
    <property type="entry name" value="Protocadherin alpha 2"/>
    <property type="match status" value="1"/>
</dbReference>
<keyword evidence="4 13" id="KW-0812">Transmembrane</keyword>
<evidence type="ECO:0000256" key="13">
    <source>
        <dbReference type="SAM" id="Phobius"/>
    </source>
</evidence>
<feature type="domain" description="Cadherin" evidence="14">
    <location>
        <begin position="243"/>
        <end position="350"/>
    </location>
</feature>
<evidence type="ECO:0000256" key="2">
    <source>
        <dbReference type="ARBA" id="ARBA00004251"/>
    </source>
</evidence>
<comment type="caution">
    <text evidence="15">The sequence shown here is derived from an EMBL/GenBank/DDBJ whole genome shotgun (WGS) entry which is preliminary data.</text>
</comment>
<dbReference type="InterPro" id="IPR013164">
    <property type="entry name" value="Cadherin_N"/>
</dbReference>
<dbReference type="SMART" id="SM00112">
    <property type="entry name" value="CA"/>
    <property type="match status" value="6"/>
</dbReference>
<dbReference type="InterPro" id="IPR050174">
    <property type="entry name" value="Protocadherin/Cadherin-CA"/>
</dbReference>
<feature type="domain" description="Cadherin" evidence="14">
    <location>
        <begin position="351"/>
        <end position="454"/>
    </location>
</feature>
<feature type="non-terminal residue" evidence="15">
    <location>
        <position position="814"/>
    </location>
</feature>
<evidence type="ECO:0000256" key="4">
    <source>
        <dbReference type="ARBA" id="ARBA00022692"/>
    </source>
</evidence>
<gene>
    <name evidence="15" type="ORF">GDO86_005272</name>
</gene>
<dbReference type="GO" id="GO:0007156">
    <property type="term" value="P:homophilic cell adhesion via plasma membrane adhesion molecules"/>
    <property type="evidence" value="ECO:0007669"/>
    <property type="project" value="InterPro"/>
</dbReference>
<name>A0A8T2J5G4_9PIPI</name>
<dbReference type="InterPro" id="IPR032455">
    <property type="entry name" value="Cadherin_C"/>
</dbReference>
<dbReference type="FunFam" id="2.60.40.60:FF:000002">
    <property type="entry name" value="Protocadherin alpha 2"/>
    <property type="match status" value="1"/>
</dbReference>
<keyword evidence="9 13" id="KW-1133">Transmembrane helix</keyword>
<evidence type="ECO:0000313" key="16">
    <source>
        <dbReference type="Proteomes" id="UP000812440"/>
    </source>
</evidence>
<keyword evidence="5" id="KW-0732">Signal</keyword>
<dbReference type="Proteomes" id="UP000812440">
    <property type="component" value="Chromosome 3"/>
</dbReference>
<accession>A0A8T2J5G4</accession>
<reference evidence="15" key="1">
    <citation type="thesis" date="2020" institute="ProQuest LLC" country="789 East Eisenhower Parkway, Ann Arbor, MI, USA">
        <title>Comparative Genomics and Chromosome Evolution.</title>
        <authorList>
            <person name="Mudd A.B."/>
        </authorList>
    </citation>
    <scope>NUCLEOTIDE SEQUENCE</scope>
    <source>
        <strain evidence="15">Female2</strain>
        <tissue evidence="15">Blood</tissue>
    </source>
</reference>
<feature type="domain" description="Cadherin" evidence="14">
    <location>
        <begin position="579"/>
        <end position="676"/>
    </location>
</feature>
<keyword evidence="10 13" id="KW-0472">Membrane</keyword>
<evidence type="ECO:0000256" key="8">
    <source>
        <dbReference type="ARBA" id="ARBA00022889"/>
    </source>
</evidence>
<dbReference type="FunFam" id="2.60.40.60:FF:000007">
    <property type="entry name" value="Protocadherin alpha 2"/>
    <property type="match status" value="1"/>
</dbReference>
<dbReference type="FunFam" id="2.60.40.60:FF:000129">
    <property type="entry name" value="protocadherin alpha-C2 isoform X1"/>
    <property type="match status" value="1"/>
</dbReference>
<dbReference type="Pfam" id="PF16492">
    <property type="entry name" value="Cadherin_C_2"/>
    <property type="match status" value="1"/>
</dbReference>
<keyword evidence="6" id="KW-0677">Repeat</keyword>
<evidence type="ECO:0000256" key="6">
    <source>
        <dbReference type="ARBA" id="ARBA00022737"/>
    </source>
</evidence>
<organism evidence="15 16">
    <name type="scientific">Hymenochirus boettgeri</name>
    <name type="common">Congo dwarf clawed frog</name>
    <dbReference type="NCBI Taxonomy" id="247094"/>
    <lineage>
        <taxon>Eukaryota</taxon>
        <taxon>Metazoa</taxon>
        <taxon>Chordata</taxon>
        <taxon>Craniata</taxon>
        <taxon>Vertebrata</taxon>
        <taxon>Euteleostomi</taxon>
        <taxon>Amphibia</taxon>
        <taxon>Batrachia</taxon>
        <taxon>Anura</taxon>
        <taxon>Pipoidea</taxon>
        <taxon>Pipidae</taxon>
        <taxon>Pipinae</taxon>
        <taxon>Hymenochirus</taxon>
    </lineage>
</organism>
<keyword evidence="8" id="KW-0130">Cell adhesion</keyword>
<keyword evidence="3" id="KW-1003">Cell membrane</keyword>
<dbReference type="PANTHER" id="PTHR24028:SF341">
    <property type="entry name" value="PROTOCADHERIN GAMMA-C5"/>
    <property type="match status" value="1"/>
</dbReference>
<dbReference type="PROSITE" id="PS50268">
    <property type="entry name" value="CADHERIN_2"/>
    <property type="match status" value="6"/>
</dbReference>
<dbReference type="PROSITE" id="PS00232">
    <property type="entry name" value="CADHERIN_1"/>
    <property type="match status" value="3"/>
</dbReference>
<proteinExistence type="predicted"/>
<dbReference type="FunFam" id="2.60.40.60:FF:000006">
    <property type="entry name" value="Protocadherin alpha 2"/>
    <property type="match status" value="1"/>
</dbReference>
<evidence type="ECO:0000256" key="12">
    <source>
        <dbReference type="PROSITE-ProRule" id="PRU00043"/>
    </source>
</evidence>
<dbReference type="InterPro" id="IPR020894">
    <property type="entry name" value="Cadherin_CS"/>
</dbReference>
<comment type="function">
    <text evidence="1">Potential calcium-dependent cell-adhesion protein. May be involved in the establishment and maintenance of specific neuronal connections in the brain.</text>
</comment>
<dbReference type="EMBL" id="JAACNH010000006">
    <property type="protein sequence ID" value="KAG8439013.1"/>
    <property type="molecule type" value="Genomic_DNA"/>
</dbReference>
<dbReference type="PRINTS" id="PR00205">
    <property type="entry name" value="CADHERIN"/>
</dbReference>
<evidence type="ECO:0000256" key="11">
    <source>
        <dbReference type="ARBA" id="ARBA00023180"/>
    </source>
</evidence>
<dbReference type="GO" id="GO:0005509">
    <property type="term" value="F:calcium ion binding"/>
    <property type="evidence" value="ECO:0007669"/>
    <property type="project" value="UniProtKB-UniRule"/>
</dbReference>
<dbReference type="PANTHER" id="PTHR24028">
    <property type="entry name" value="CADHERIN-87A"/>
    <property type="match status" value="1"/>
</dbReference>
<evidence type="ECO:0000256" key="10">
    <source>
        <dbReference type="ARBA" id="ARBA00023136"/>
    </source>
</evidence>
<evidence type="ECO:0000256" key="9">
    <source>
        <dbReference type="ARBA" id="ARBA00022989"/>
    </source>
</evidence>
<comment type="subcellular location">
    <subcellularLocation>
        <location evidence="2">Cell membrane</location>
        <topology evidence="2">Single-pass type I membrane protein</topology>
    </subcellularLocation>
</comment>
<protein>
    <recommendedName>
        <fullName evidence="14">Cadherin domain-containing protein</fullName>
    </recommendedName>
</protein>
<keyword evidence="16" id="KW-1185">Reference proteome</keyword>
<dbReference type="GO" id="GO:0005886">
    <property type="term" value="C:plasma membrane"/>
    <property type="evidence" value="ECO:0007669"/>
    <property type="project" value="UniProtKB-SubCell"/>
</dbReference>
<feature type="domain" description="Cadherin" evidence="14">
    <location>
        <begin position="455"/>
        <end position="564"/>
    </location>
</feature>
<feature type="domain" description="Cadherin" evidence="14">
    <location>
        <begin position="155"/>
        <end position="242"/>
    </location>
</feature>
<evidence type="ECO:0000313" key="15">
    <source>
        <dbReference type="EMBL" id="KAG8439013.1"/>
    </source>
</evidence>
<feature type="transmembrane region" description="Helical" evidence="13">
    <location>
        <begin position="691"/>
        <end position="713"/>
    </location>
</feature>
<evidence type="ECO:0000256" key="7">
    <source>
        <dbReference type="ARBA" id="ARBA00022837"/>
    </source>
</evidence>
<dbReference type="CDD" id="cd11304">
    <property type="entry name" value="Cadherin_repeat"/>
    <property type="match status" value="6"/>
</dbReference>
<evidence type="ECO:0000259" key="14">
    <source>
        <dbReference type="PROSITE" id="PS50268"/>
    </source>
</evidence>
<dbReference type="InterPro" id="IPR002126">
    <property type="entry name" value="Cadherin-like_dom"/>
</dbReference>
<dbReference type="InterPro" id="IPR015919">
    <property type="entry name" value="Cadherin-like_sf"/>
</dbReference>
<dbReference type="AlphaFoldDB" id="A0A8T2J5G4"/>
<dbReference type="Pfam" id="PF00028">
    <property type="entry name" value="Cadherin"/>
    <property type="match status" value="5"/>
</dbReference>
<dbReference type="OrthoDB" id="6252479at2759"/>
<feature type="domain" description="Cadherin" evidence="14">
    <location>
        <begin position="26"/>
        <end position="132"/>
    </location>
</feature>
<keyword evidence="7 12" id="KW-0106">Calcium</keyword>
<sequence>MDFQSSRKDWRWQVVYFFFLYNWGWVSGQLRYSIVEESEPGTLVGNVAQDLGLNLPDINRRRLSLVSDRNGKYFFIDEQSGVLTVKERIDRESLCKSSSICLLHLEIGIENPYEPINAEIEILDINDNSPTFPIIYQIINITELITNPGVRFPLIAAQDSDVGVNGISQYRLNQNPYFSLSVKNRKDGTLIAELVLEKNLDREEKAQHKLLLTAIDGGKPPRSGSAEITVIVLDINDNAPVFSQSSYKIRLMENLPIKTVIVKLNATDLDEGLNSKIGYFFDEHTLDLAKEVFDLNPITGEILIKGVVDFETSPFYEIFVKAIDKGIPQLEGRCLIQIEVEDVNDNTPEIIYSSKTKEVPEDAPVGTVVGFITVRDKDSGMNGEVHLDLSPNLPFKIQPFKTRYSLVTSEHLDREKMSQYTIQIIASDLGSPALSSHVLITINISDVNDNSPTFVQPVYNVHIKENNEPGSLLCTVSAVDSDKGLNSALSYSIAESEIDGTSVSSFVYINSINGNIYAQGSFDYEHFQVLKITAQVEDSGSPKLVSNVSVFLFILDVNDNPPTVLYPENSKGFIAQEKVPQSASAGYLVTKISAVDVDSGHNAWLAYRLVEPTSSTLFQISPYTGEIRTIQTLKDLDNAEKPLVISVSDHGEPPLSTTVTVIVNIVSNIAEELPQSQDFIINSQSSPNVTLYLIVSLVAISLVSLITFVILLVKCFKKDSYDYSCGLCCLSNKYQAKHYTDQYKPTLYLNSDGTLKYMEVRMGPPEPQGQCYQACFPSADENNYYASMKPLDFPQAKHVLSEADPSNINQLDQV</sequence>
<evidence type="ECO:0000256" key="3">
    <source>
        <dbReference type="ARBA" id="ARBA00022475"/>
    </source>
</evidence>
<evidence type="ECO:0000256" key="1">
    <source>
        <dbReference type="ARBA" id="ARBA00003436"/>
    </source>
</evidence>
<evidence type="ECO:0000256" key="5">
    <source>
        <dbReference type="ARBA" id="ARBA00022729"/>
    </source>
</evidence>
<dbReference type="SUPFAM" id="SSF49313">
    <property type="entry name" value="Cadherin-like"/>
    <property type="match status" value="6"/>
</dbReference>
<keyword evidence="11" id="KW-0325">Glycoprotein</keyword>